<dbReference type="OrthoDB" id="25872at2759"/>
<dbReference type="GO" id="GO:0016973">
    <property type="term" value="P:poly(A)+ mRNA export from nucleus"/>
    <property type="evidence" value="ECO:0007669"/>
    <property type="project" value="TreeGrafter"/>
</dbReference>
<dbReference type="AlphaFoldDB" id="A0A1S3J4T7"/>
<comment type="subcellular location">
    <subcellularLocation>
        <location evidence="1">Nucleus</location>
    </subcellularLocation>
</comment>
<evidence type="ECO:0000256" key="4">
    <source>
        <dbReference type="ARBA" id="ARBA00022816"/>
    </source>
</evidence>
<dbReference type="FunFam" id="3.10.450.50:FF:000004">
    <property type="entry name" value="Nuclear RNA export factor 1"/>
    <property type="match status" value="1"/>
</dbReference>
<dbReference type="Gene3D" id="1.10.10.10">
    <property type="entry name" value="Winged helix-like DNA-binding domain superfamily/Winged helix DNA-binding domain"/>
    <property type="match status" value="1"/>
</dbReference>
<evidence type="ECO:0000256" key="2">
    <source>
        <dbReference type="ARBA" id="ARBA00009285"/>
    </source>
</evidence>
<dbReference type="GeneID" id="106169786"/>
<dbReference type="InParanoid" id="A0A1S3J4T7"/>
<sequence length="315" mass="35548">MTGCYMIINLYQVGVQKKKSFFKHCPPFSSFEYKYVLHILILPESYFRATDSLSNCDITCSPWCFSAVRKRFPKVLKLDGKDLPPPIGFDLESPTDLPTKQGSYFMNEEVKNLVVRFLEQYFSIYDSDDRQGLLEAYHNEATFSVNIAQNLTLVTNYPKYHDYLSESRNLVKVKDPVKRNKCLKQGKLNVVAALCNLPKTSHDANSFVLDVTNATQHLLSFIVSGIFKESDTKSDKPPVRYFSRHFVTVPQGSGIVIINEMLTITNATPKQVQNGQKQTAIARQLNVSQGAVSNVVQKHAQTGVLTQSETTVRTS</sequence>
<dbReference type="PROSITE" id="PS50177">
    <property type="entry name" value="NTF2_DOMAIN"/>
    <property type="match status" value="1"/>
</dbReference>
<keyword evidence="3" id="KW-0813">Transport</keyword>
<dbReference type="InterPro" id="IPR002075">
    <property type="entry name" value="NTF2_dom"/>
</dbReference>
<evidence type="ECO:0000259" key="6">
    <source>
        <dbReference type="PROSITE" id="PS50177"/>
    </source>
</evidence>
<dbReference type="Gene3D" id="3.10.450.50">
    <property type="match status" value="1"/>
</dbReference>
<evidence type="ECO:0000313" key="7">
    <source>
        <dbReference type="Proteomes" id="UP000085678"/>
    </source>
</evidence>
<evidence type="ECO:0000256" key="1">
    <source>
        <dbReference type="ARBA" id="ARBA00004123"/>
    </source>
</evidence>
<comment type="similarity">
    <text evidence="2">Belongs to the NXF family.</text>
</comment>
<proteinExistence type="inferred from homology"/>
<protein>
    <submittedName>
        <fullName evidence="8">Nuclear RNA export factor 1-like</fullName>
    </submittedName>
</protein>
<name>A0A1S3J4T7_LINAN</name>
<dbReference type="Proteomes" id="UP000085678">
    <property type="component" value="Unplaced"/>
</dbReference>
<dbReference type="STRING" id="7574.A0A1S3J4T7"/>
<dbReference type="RefSeq" id="XP_013404854.1">
    <property type="nucleotide sequence ID" value="XM_013549400.1"/>
</dbReference>
<evidence type="ECO:0000313" key="8">
    <source>
        <dbReference type="RefSeq" id="XP_013404854.1"/>
    </source>
</evidence>
<dbReference type="PANTHER" id="PTHR10662">
    <property type="entry name" value="NUCLEAR RNA EXPORT FACTOR"/>
    <property type="match status" value="1"/>
</dbReference>
<dbReference type="Pfam" id="PF22602">
    <property type="entry name" value="NXF_NTF2"/>
    <property type="match status" value="1"/>
</dbReference>
<evidence type="ECO:0000256" key="3">
    <source>
        <dbReference type="ARBA" id="ARBA00022448"/>
    </source>
</evidence>
<dbReference type="InterPro" id="IPR032710">
    <property type="entry name" value="NTF2-like_dom_sf"/>
</dbReference>
<accession>A0A1S3J4T7</accession>
<dbReference type="SUPFAM" id="SSF54427">
    <property type="entry name" value="NTF2-like"/>
    <property type="match status" value="1"/>
</dbReference>
<dbReference type="PANTHER" id="PTHR10662:SF22">
    <property type="entry name" value="NUCLEAR RNA EXPORT FACTOR 1"/>
    <property type="match status" value="1"/>
</dbReference>
<dbReference type="InterPro" id="IPR030217">
    <property type="entry name" value="NXF_fam"/>
</dbReference>
<evidence type="ECO:0000256" key="5">
    <source>
        <dbReference type="ARBA" id="ARBA00023242"/>
    </source>
</evidence>
<dbReference type="InterPro" id="IPR018222">
    <property type="entry name" value="Nuclear_transport_factor_2_euk"/>
</dbReference>
<dbReference type="KEGG" id="lak:106169786"/>
<dbReference type="GO" id="GO:0003723">
    <property type="term" value="F:RNA binding"/>
    <property type="evidence" value="ECO:0007669"/>
    <property type="project" value="TreeGrafter"/>
</dbReference>
<keyword evidence="5" id="KW-0539">Nucleus</keyword>
<dbReference type="InterPro" id="IPR036388">
    <property type="entry name" value="WH-like_DNA-bd_sf"/>
</dbReference>
<feature type="domain" description="NTF2" evidence="6">
    <location>
        <begin position="113"/>
        <end position="264"/>
    </location>
</feature>
<dbReference type="GO" id="GO:0005634">
    <property type="term" value="C:nucleus"/>
    <property type="evidence" value="ECO:0007669"/>
    <property type="project" value="UniProtKB-SubCell"/>
</dbReference>
<reference evidence="8" key="1">
    <citation type="submission" date="2025-08" db="UniProtKB">
        <authorList>
            <consortium name="RefSeq"/>
        </authorList>
    </citation>
    <scope>IDENTIFICATION</scope>
    <source>
        <tissue evidence="8">Gonads</tissue>
    </source>
</reference>
<keyword evidence="7" id="KW-1185">Reference proteome</keyword>
<gene>
    <name evidence="8" type="primary">LOC106169786</name>
</gene>
<keyword evidence="4" id="KW-0509">mRNA transport</keyword>
<organism evidence="7 8">
    <name type="scientific">Lingula anatina</name>
    <name type="common">Brachiopod</name>
    <name type="synonym">Lingula unguis</name>
    <dbReference type="NCBI Taxonomy" id="7574"/>
    <lineage>
        <taxon>Eukaryota</taxon>
        <taxon>Metazoa</taxon>
        <taxon>Spiralia</taxon>
        <taxon>Lophotrochozoa</taxon>
        <taxon>Brachiopoda</taxon>
        <taxon>Linguliformea</taxon>
        <taxon>Lingulata</taxon>
        <taxon>Lingulida</taxon>
        <taxon>Linguloidea</taxon>
        <taxon>Lingulidae</taxon>
        <taxon>Lingula</taxon>
    </lineage>
</organism>